<accession>A0AAD6CK39</accession>
<dbReference type="Proteomes" id="UP001220324">
    <property type="component" value="Unassembled WGS sequence"/>
</dbReference>
<feature type="compositionally biased region" description="Basic and acidic residues" evidence="1">
    <location>
        <begin position="232"/>
        <end position="245"/>
    </location>
</feature>
<sequence>MSTDDRTCYFPEGNTASGTYPCTSDDITHCCGSGGICLTNGFCLDVSQPFVLSRGGCTSKTWGDGCPTQCQDVTKSEGASIINLSLINGTSLYCCGTPIYNGTEIVCPYGDSFQLADADIIIGRAALANVTDSSSNSTNSTTTVTANSTTSSASPSSSVSASSNSHDVAIGAGVGVPLGIIALGTLAWALWERRRANKLSRSLDSMAAGNGGYASVSSPSATMTKSSAPTELDSHRAIPELMSRD</sequence>
<keyword evidence="2" id="KW-1133">Transmembrane helix</keyword>
<name>A0AAD6CK39_9EURO</name>
<dbReference type="AlphaFoldDB" id="A0AAD6CK39"/>
<evidence type="ECO:0000313" key="3">
    <source>
        <dbReference type="EMBL" id="KAJ5524716.1"/>
    </source>
</evidence>
<proteinExistence type="predicted"/>
<keyword evidence="4" id="KW-1185">Reference proteome</keyword>
<feature type="region of interest" description="Disordered" evidence="1">
    <location>
        <begin position="210"/>
        <end position="245"/>
    </location>
</feature>
<feature type="transmembrane region" description="Helical" evidence="2">
    <location>
        <begin position="168"/>
        <end position="191"/>
    </location>
</feature>
<keyword evidence="2" id="KW-0472">Membrane</keyword>
<evidence type="ECO:0000313" key="4">
    <source>
        <dbReference type="Proteomes" id="UP001220324"/>
    </source>
</evidence>
<organism evidence="3 4">
    <name type="scientific">Penicillium frequentans</name>
    <dbReference type="NCBI Taxonomy" id="3151616"/>
    <lineage>
        <taxon>Eukaryota</taxon>
        <taxon>Fungi</taxon>
        <taxon>Dikarya</taxon>
        <taxon>Ascomycota</taxon>
        <taxon>Pezizomycotina</taxon>
        <taxon>Eurotiomycetes</taxon>
        <taxon>Eurotiomycetidae</taxon>
        <taxon>Eurotiales</taxon>
        <taxon>Aspergillaceae</taxon>
        <taxon>Penicillium</taxon>
    </lineage>
</organism>
<evidence type="ECO:0000256" key="2">
    <source>
        <dbReference type="SAM" id="Phobius"/>
    </source>
</evidence>
<dbReference type="EMBL" id="JAQIZZ010000008">
    <property type="protein sequence ID" value="KAJ5524716.1"/>
    <property type="molecule type" value="Genomic_DNA"/>
</dbReference>
<keyword evidence="2" id="KW-0812">Transmembrane</keyword>
<gene>
    <name evidence="3" type="ORF">N7494_011366</name>
</gene>
<comment type="caution">
    <text evidence="3">The sequence shown here is derived from an EMBL/GenBank/DDBJ whole genome shotgun (WGS) entry which is preliminary data.</text>
</comment>
<feature type="compositionally biased region" description="Polar residues" evidence="1">
    <location>
        <begin position="215"/>
        <end position="229"/>
    </location>
</feature>
<protein>
    <submittedName>
        <fullName evidence="3">Uncharacterized protein</fullName>
    </submittedName>
</protein>
<reference evidence="3 4" key="1">
    <citation type="journal article" date="2023" name="IMA Fungus">
        <title>Comparative genomic study of the Penicillium genus elucidates a diverse pangenome and 15 lateral gene transfer events.</title>
        <authorList>
            <person name="Petersen C."/>
            <person name="Sorensen T."/>
            <person name="Nielsen M.R."/>
            <person name="Sondergaard T.E."/>
            <person name="Sorensen J.L."/>
            <person name="Fitzpatrick D.A."/>
            <person name="Frisvad J.C."/>
            <person name="Nielsen K.L."/>
        </authorList>
    </citation>
    <scope>NUCLEOTIDE SEQUENCE [LARGE SCALE GENOMIC DNA]</scope>
    <source>
        <strain evidence="3 4">IBT 35679</strain>
    </source>
</reference>
<feature type="region of interest" description="Disordered" evidence="1">
    <location>
        <begin position="131"/>
        <end position="160"/>
    </location>
</feature>
<evidence type="ECO:0000256" key="1">
    <source>
        <dbReference type="SAM" id="MobiDB-lite"/>
    </source>
</evidence>